<organism evidence="2">
    <name type="scientific">hydrothermal vent metagenome</name>
    <dbReference type="NCBI Taxonomy" id="652676"/>
    <lineage>
        <taxon>unclassified sequences</taxon>
        <taxon>metagenomes</taxon>
        <taxon>ecological metagenomes</taxon>
    </lineage>
</organism>
<gene>
    <name evidence="2" type="ORF">MNBD_GAMMA13-711</name>
</gene>
<keyword evidence="1" id="KW-0472">Membrane</keyword>
<keyword evidence="1" id="KW-1133">Transmembrane helix</keyword>
<feature type="transmembrane region" description="Helical" evidence="1">
    <location>
        <begin position="80"/>
        <end position="101"/>
    </location>
</feature>
<feature type="transmembrane region" description="Helical" evidence="1">
    <location>
        <begin position="23"/>
        <end position="43"/>
    </location>
</feature>
<accession>A0A3B0Z295</accession>
<keyword evidence="1" id="KW-0812">Transmembrane</keyword>
<evidence type="ECO:0000256" key="1">
    <source>
        <dbReference type="SAM" id="Phobius"/>
    </source>
</evidence>
<proteinExistence type="predicted"/>
<dbReference type="AlphaFoldDB" id="A0A3B0Z295"/>
<feature type="transmembrane region" description="Helical" evidence="1">
    <location>
        <begin position="160"/>
        <end position="177"/>
    </location>
</feature>
<feature type="transmembrane region" description="Helical" evidence="1">
    <location>
        <begin position="121"/>
        <end position="139"/>
    </location>
</feature>
<dbReference type="EMBL" id="UOFK01000076">
    <property type="protein sequence ID" value="VAW75424.1"/>
    <property type="molecule type" value="Genomic_DNA"/>
</dbReference>
<protein>
    <submittedName>
        <fullName evidence="2">Uncharacterized protein</fullName>
    </submittedName>
</protein>
<feature type="transmembrane region" description="Helical" evidence="1">
    <location>
        <begin position="49"/>
        <end position="68"/>
    </location>
</feature>
<sequence>MENAGYGAAQDTAFLSRIVLTGAYFISITYYLQLLAAFFLNSFNVDSQFLADVITTVLLLIIGGIGMWRGLKELGAVEKYAVALNLGMIGALLVALVVYNIKLLLGGDWALPALSSVIDFHDLRVLFGLLIVVQGFEISRYLGAEYPARQRIATMRTAQLLSAVIYLVFLALTTLLFRKGLGARCDGYHRYDATCCRYIACSYCRCRDWQSVQCGGSG</sequence>
<reference evidence="2" key="1">
    <citation type="submission" date="2018-06" db="EMBL/GenBank/DDBJ databases">
        <authorList>
            <person name="Zhirakovskaya E."/>
        </authorList>
    </citation>
    <scope>NUCLEOTIDE SEQUENCE</scope>
</reference>
<evidence type="ECO:0000313" key="2">
    <source>
        <dbReference type="EMBL" id="VAW75424.1"/>
    </source>
</evidence>
<name>A0A3B0Z295_9ZZZZ</name>